<keyword evidence="3" id="KW-0378">Hydrolase</keyword>
<dbReference type="Pfam" id="PF00271">
    <property type="entry name" value="Helicase_C"/>
    <property type="match status" value="1"/>
</dbReference>
<dbReference type="InterPro" id="IPR001650">
    <property type="entry name" value="Helicase_C-like"/>
</dbReference>
<evidence type="ECO:0000259" key="1">
    <source>
        <dbReference type="Pfam" id="PF00271"/>
    </source>
</evidence>
<evidence type="ECO:0000259" key="2">
    <source>
        <dbReference type="Pfam" id="PF04851"/>
    </source>
</evidence>
<dbReference type="AlphaFoldDB" id="A0AAX1NE77"/>
<organism evidence="3 4">
    <name type="scientific">Flammeovirga yaeyamensis</name>
    <dbReference type="NCBI Taxonomy" id="367791"/>
    <lineage>
        <taxon>Bacteria</taxon>
        <taxon>Pseudomonadati</taxon>
        <taxon>Bacteroidota</taxon>
        <taxon>Cytophagia</taxon>
        <taxon>Cytophagales</taxon>
        <taxon>Flammeovirgaceae</taxon>
        <taxon>Flammeovirga</taxon>
    </lineage>
</organism>
<dbReference type="InterPro" id="IPR006935">
    <property type="entry name" value="Helicase/UvrB_N"/>
</dbReference>
<dbReference type="RefSeq" id="WP_169665504.1">
    <property type="nucleotide sequence ID" value="NZ_CP076133.1"/>
</dbReference>
<sequence length="585" mass="67486">MKILSIKEQVEKEQKTLNEIGSKITTETVNAIAKLEPKVRFESGSTLVVNDYVMSAYKEICKYFRSSLYQNRILLNAGTGLGKTHFACQFAIDAIKHLPNSRVFIAGAQNNILFRFREELLKTTGHELSVFNSKHGEFMRLKHTLISGDSKLTHGVYTLTLQQLASLRNTFTSSDIIILDEIHQLRSVAKSNKTTADELDAMLNVFQKNRVSTLFMTAEETYGLEQLLGAYKIHVRRDEEHYDRQVASRDIEARNVTGSLATVIYLAICNYKDLKGSVTKGLILINDIDKMHEAVELLTEYGFRVRSFCADDKEDADYKHILRKGKIPQKYDVVVCTTVFMTCVDISNADTAISLNLRSAEKQIQFLGRLARGQHRAIKLFNVNCKRDRGADKQQIDCFEKIRTGHSDYVNELTNELNCLQMHADEYYHLHEYVTHRKLETNYKEYYKDINYMTLDFDEEDKKVIDEIRNVREKLSRRRRDVEKKKNSSKLSKAAVHEFQRQNPYANVGEIAKYFKVNERTCRNTYYNKDLHIKPSDALKDILNVNPNLNYKDTLVELKALHPTLHASEGTFKSIKRQLKSPNCT</sequence>
<dbReference type="GO" id="GO:0016787">
    <property type="term" value="F:hydrolase activity"/>
    <property type="evidence" value="ECO:0007669"/>
    <property type="project" value="InterPro"/>
</dbReference>
<dbReference type="Gene3D" id="3.40.50.300">
    <property type="entry name" value="P-loop containing nucleotide triphosphate hydrolases"/>
    <property type="match status" value="2"/>
</dbReference>
<name>A0AAX1NE77_9BACT</name>
<proteinExistence type="predicted"/>
<keyword evidence="3" id="KW-0347">Helicase</keyword>
<accession>A0AAX1NE77</accession>
<evidence type="ECO:0000313" key="3">
    <source>
        <dbReference type="EMBL" id="QWG04612.1"/>
    </source>
</evidence>
<protein>
    <submittedName>
        <fullName evidence="3">DEAD/DEAH box helicase family protein</fullName>
    </submittedName>
</protein>
<dbReference type="KEGG" id="fya:KMW28_27320"/>
<dbReference type="Proteomes" id="UP000678679">
    <property type="component" value="Chromosome 2"/>
</dbReference>
<keyword evidence="4" id="KW-1185">Reference proteome</keyword>
<reference evidence="3 4" key="1">
    <citation type="submission" date="2021-05" db="EMBL/GenBank/DDBJ databases">
        <title>Comparative genomic studies on the polysaccharide-degrading batcterial strains of the Flammeovirga genus.</title>
        <authorList>
            <person name="Zewei F."/>
            <person name="Zheng Z."/>
            <person name="Yu L."/>
            <person name="Ruyue G."/>
            <person name="Yanhong M."/>
            <person name="Yuanyuan C."/>
            <person name="Jingyan G."/>
            <person name="Wenjun H."/>
        </authorList>
    </citation>
    <scope>NUCLEOTIDE SEQUENCE [LARGE SCALE GENOMIC DNA]</scope>
    <source>
        <strain evidence="3 4">NBRC:100898</strain>
    </source>
</reference>
<feature type="domain" description="Helicase C-terminal" evidence="1">
    <location>
        <begin position="275"/>
        <end position="373"/>
    </location>
</feature>
<feature type="domain" description="Helicase/UvrB N-terminal" evidence="2">
    <location>
        <begin position="49"/>
        <end position="194"/>
    </location>
</feature>
<dbReference type="GO" id="GO:0003677">
    <property type="term" value="F:DNA binding"/>
    <property type="evidence" value="ECO:0007669"/>
    <property type="project" value="InterPro"/>
</dbReference>
<gene>
    <name evidence="3" type="ORF">KMW28_27320</name>
</gene>
<dbReference type="Pfam" id="PF04851">
    <property type="entry name" value="ResIII"/>
    <property type="match status" value="1"/>
</dbReference>
<dbReference type="EMBL" id="CP076133">
    <property type="protein sequence ID" value="QWG04612.1"/>
    <property type="molecule type" value="Genomic_DNA"/>
</dbReference>
<keyword evidence="3" id="KW-0547">Nucleotide-binding</keyword>
<dbReference type="SUPFAM" id="SSF52540">
    <property type="entry name" value="P-loop containing nucleoside triphosphate hydrolases"/>
    <property type="match status" value="1"/>
</dbReference>
<dbReference type="GO" id="GO:0005524">
    <property type="term" value="F:ATP binding"/>
    <property type="evidence" value="ECO:0007669"/>
    <property type="project" value="InterPro"/>
</dbReference>
<dbReference type="InterPro" id="IPR027417">
    <property type="entry name" value="P-loop_NTPase"/>
</dbReference>
<evidence type="ECO:0000313" key="4">
    <source>
        <dbReference type="Proteomes" id="UP000678679"/>
    </source>
</evidence>
<keyword evidence="3" id="KW-0067">ATP-binding</keyword>
<dbReference type="GO" id="GO:0004386">
    <property type="term" value="F:helicase activity"/>
    <property type="evidence" value="ECO:0007669"/>
    <property type="project" value="UniProtKB-KW"/>
</dbReference>